<name>A0A916RHG5_9BACT</name>
<evidence type="ECO:0000256" key="2">
    <source>
        <dbReference type="ARBA" id="ARBA00023136"/>
    </source>
</evidence>
<dbReference type="GO" id="GO:0009279">
    <property type="term" value="C:cell outer membrane"/>
    <property type="evidence" value="ECO:0007669"/>
    <property type="project" value="UniProtKB-SubCell"/>
</dbReference>
<comment type="subcellular location">
    <subcellularLocation>
        <location evidence="1">Cell outer membrane</location>
    </subcellularLocation>
</comment>
<dbReference type="SUPFAM" id="SSF49452">
    <property type="entry name" value="Starch-binding domain-like"/>
    <property type="match status" value="1"/>
</dbReference>
<reference evidence="6" key="1">
    <citation type="journal article" date="2014" name="Int. J. Syst. Evol. Microbiol.">
        <title>Complete genome sequence of Corynebacterium casei LMG S-19264T (=DSM 44701T), isolated from a smear-ripened cheese.</title>
        <authorList>
            <consortium name="US DOE Joint Genome Institute (JGI-PGF)"/>
            <person name="Walter F."/>
            <person name="Albersmeier A."/>
            <person name="Kalinowski J."/>
            <person name="Ruckert C."/>
        </authorList>
    </citation>
    <scope>NUCLEOTIDE SEQUENCE</scope>
    <source>
        <strain evidence="6">CGMCC 1.15447</strain>
    </source>
</reference>
<evidence type="ECO:0000256" key="3">
    <source>
        <dbReference type="ARBA" id="ARBA00023237"/>
    </source>
</evidence>
<evidence type="ECO:0000313" key="7">
    <source>
        <dbReference type="Proteomes" id="UP000648801"/>
    </source>
</evidence>
<keyword evidence="4" id="KW-0732">Signal</keyword>
<feature type="signal peptide" evidence="4">
    <location>
        <begin position="1"/>
        <end position="28"/>
    </location>
</feature>
<evidence type="ECO:0000259" key="5">
    <source>
        <dbReference type="Pfam" id="PF25183"/>
    </source>
</evidence>
<dbReference type="InterPro" id="IPR057601">
    <property type="entry name" value="Oar-like_b-barrel"/>
</dbReference>
<keyword evidence="7" id="KW-1185">Reference proteome</keyword>
<feature type="domain" description="TonB-dependent transporter Oar-like beta-barrel" evidence="5">
    <location>
        <begin position="242"/>
        <end position="1072"/>
    </location>
</feature>
<dbReference type="Gene3D" id="2.40.170.20">
    <property type="entry name" value="TonB-dependent receptor, beta-barrel domain"/>
    <property type="match status" value="1"/>
</dbReference>
<keyword evidence="2" id="KW-0472">Membrane</keyword>
<evidence type="ECO:0000256" key="4">
    <source>
        <dbReference type="SAM" id="SignalP"/>
    </source>
</evidence>
<dbReference type="InterPro" id="IPR036942">
    <property type="entry name" value="Beta-barrel_TonB_sf"/>
</dbReference>
<organism evidence="6 7">
    <name type="scientific">Edaphobacter acidisoli</name>
    <dbReference type="NCBI Taxonomy" id="2040573"/>
    <lineage>
        <taxon>Bacteria</taxon>
        <taxon>Pseudomonadati</taxon>
        <taxon>Acidobacteriota</taxon>
        <taxon>Terriglobia</taxon>
        <taxon>Terriglobales</taxon>
        <taxon>Acidobacteriaceae</taxon>
        <taxon>Edaphobacter</taxon>
    </lineage>
</organism>
<evidence type="ECO:0000313" key="6">
    <source>
        <dbReference type="EMBL" id="GGA56805.1"/>
    </source>
</evidence>
<dbReference type="Pfam" id="PF13620">
    <property type="entry name" value="CarboxypepD_reg"/>
    <property type="match status" value="1"/>
</dbReference>
<dbReference type="Proteomes" id="UP000648801">
    <property type="component" value="Unassembled WGS sequence"/>
</dbReference>
<sequence length="1079" mass="116178">MKITEVLSRHGIVALIAALLLVPGSASSQSTANLTGTVTDASGAIVPAAAVVCTNQGTGLKHTALTNNEGIFRFPDLPIGVYDLTISHAGFSAANRQGIVLATGHSVDIPVALQIGQMTQSVEVTETSQEIQPTSSEIQTSVEKQSMQNLPLNGRNALQLVLLAPGAVATGGVNWQSANQGVAVNGNRGTDNGYLLDGVNYIDPHYGTAPVLPSPDALQEFTEKTSNFDASEVGSGANVQFTTRSGTNQIHGSLFEYVRNNVFDSKNYFSTSATPFKRNQFGGSLGGPIFKDKTFYFLSYQATRTVGGANPSVAIVPPASYLTGDFSSLSTLIIDPNTGAPFPGNKIPSSRFDQNMVTVLGFFPAANQSNGTYNSLPRSNLNDNQILGRIDHQLTSKDHLVARFFYDSYTFQEQTTALQNPYGNDAFKNRNAMISDTHTFSPNLILTGSFGYTDVGRQRSAAGLPFLPQGLPGVNVPVATLDALAAHQLSVSISGYSSFVSGTPITLTPKTFEYRTHVVWEHGAHLMRFGLDAVRYDEYAWDRSFQEGQWTFNGSRTSSAAYKNSGNAIADVLLGLPFQFAQHGTEAQNMYQTQIQPWIQDDWKALPHLTLNLGVRYAPWLPSVDRVAPQVGFEPGVQSTAAPNAPLGLVFSGDNGLPHAIFSRHMANVAPRVGFAWDIAGQGKTVVRGAYGIFFRPMPLNMQRFSGNTAAFRSLATSVSAPESFEDPYATVPGGSPFPWTPVTPAGLKTYVFNLPVTTSALIPHEGTSYVQEWNLTFERQLQYNMGFSLSYIGNRMIKGMDSTEANPAIYIPGKSTEANVNSRRPYAGLASVQSVRDFQLSNYNGFQVSLNRHTEKGLTLISNYTWSKCLDNDSNTTGSVSVINKFNVNADYARCDFNPEHIANISLVYDIPVITRFHGFADKALNHWQLTTITSLQSGLPFSVSSGVDNSLSGPTTNSGTNDLADRVPGVSTARPAGVSKLAEYFNTAAFTENALGTFGDSGRNSITGPGSWSSDVGLLKNFPITERFNFTFRAEAFNAPNHTNFGGPGTTFTSGSFGKIQTAGAPRVVQLSGRLTF</sequence>
<dbReference type="InterPro" id="IPR013784">
    <property type="entry name" value="Carb-bd-like_fold"/>
</dbReference>
<dbReference type="Gene3D" id="2.60.40.1120">
    <property type="entry name" value="Carboxypeptidase-like, regulatory domain"/>
    <property type="match status" value="1"/>
</dbReference>
<feature type="chain" id="PRO_5037424923" description="TonB-dependent transporter Oar-like beta-barrel domain-containing protein" evidence="4">
    <location>
        <begin position="29"/>
        <end position="1079"/>
    </location>
</feature>
<protein>
    <recommendedName>
        <fullName evidence="5">TonB-dependent transporter Oar-like beta-barrel domain-containing protein</fullName>
    </recommendedName>
</protein>
<dbReference type="GO" id="GO:0030246">
    <property type="term" value="F:carbohydrate binding"/>
    <property type="evidence" value="ECO:0007669"/>
    <property type="project" value="InterPro"/>
</dbReference>
<evidence type="ECO:0000256" key="1">
    <source>
        <dbReference type="ARBA" id="ARBA00004442"/>
    </source>
</evidence>
<proteinExistence type="predicted"/>
<keyword evidence="3" id="KW-0998">Cell outer membrane</keyword>
<dbReference type="AlphaFoldDB" id="A0A916RHG5"/>
<accession>A0A916RHG5</accession>
<dbReference type="Pfam" id="PF25183">
    <property type="entry name" value="OMP_b-brl_4"/>
    <property type="match status" value="1"/>
</dbReference>
<dbReference type="SUPFAM" id="SSF56935">
    <property type="entry name" value="Porins"/>
    <property type="match status" value="1"/>
</dbReference>
<dbReference type="EMBL" id="BMJB01000001">
    <property type="protein sequence ID" value="GGA56805.1"/>
    <property type="molecule type" value="Genomic_DNA"/>
</dbReference>
<reference evidence="6" key="2">
    <citation type="submission" date="2020-09" db="EMBL/GenBank/DDBJ databases">
        <authorList>
            <person name="Sun Q."/>
            <person name="Zhou Y."/>
        </authorList>
    </citation>
    <scope>NUCLEOTIDE SEQUENCE</scope>
    <source>
        <strain evidence="6">CGMCC 1.15447</strain>
    </source>
</reference>
<gene>
    <name evidence="6" type="ORF">GCM10011507_05160</name>
</gene>
<dbReference type="RefSeq" id="WP_188757764.1">
    <property type="nucleotide sequence ID" value="NZ_BMJB01000001.1"/>
</dbReference>
<comment type="caution">
    <text evidence="6">The sequence shown here is derived from an EMBL/GenBank/DDBJ whole genome shotgun (WGS) entry which is preliminary data.</text>
</comment>